<dbReference type="InterPro" id="IPR050113">
    <property type="entry name" value="Ub_conjugating_enzyme"/>
</dbReference>
<dbReference type="PROSITE" id="PS50127">
    <property type="entry name" value="UBC_2"/>
    <property type="match status" value="1"/>
</dbReference>
<feature type="compositionally biased region" description="Low complexity" evidence="2">
    <location>
        <begin position="1"/>
        <end position="20"/>
    </location>
</feature>
<sequence length="181" mass="19862">MPSTTTSTTTTSSSSSSSSSNRTAARRLIKELTTWTKHESRDERGIERLGPVRDDELLRWEAVINGRGLGGGYEHGRWLLRITIPAAYPLQPPQIVFVTPIVHANVALKDGEICLDLLKDAWTPAYSILECVRAVRMLLSCPEVDSPLNVDVASLIRDGDFVGARGLVELWVGEKRFGGSS</sequence>
<dbReference type="PANTHER" id="PTHR24067">
    <property type="entry name" value="UBIQUITIN-CONJUGATING ENZYME E2"/>
    <property type="match status" value="1"/>
</dbReference>
<feature type="domain" description="UBC core" evidence="3">
    <location>
        <begin position="23"/>
        <end position="177"/>
    </location>
</feature>
<feature type="region of interest" description="Disordered" evidence="2">
    <location>
        <begin position="1"/>
        <end position="24"/>
    </location>
</feature>
<comment type="caution">
    <text evidence="4">The sequence shown here is derived from an EMBL/GenBank/DDBJ whole genome shotgun (WGS) entry which is preliminary data.</text>
</comment>
<reference evidence="4" key="1">
    <citation type="submission" date="2023-06" db="EMBL/GenBank/DDBJ databases">
        <title>Genome-scale phylogeny and comparative genomics of the fungal order Sordariales.</title>
        <authorList>
            <consortium name="Lawrence Berkeley National Laboratory"/>
            <person name="Hensen N."/>
            <person name="Bonometti L."/>
            <person name="Westerberg I."/>
            <person name="Brannstrom I.O."/>
            <person name="Guillou S."/>
            <person name="Cros-Aarteil S."/>
            <person name="Calhoun S."/>
            <person name="Haridas S."/>
            <person name="Kuo A."/>
            <person name="Mondo S."/>
            <person name="Pangilinan J."/>
            <person name="Riley R."/>
            <person name="LaButti K."/>
            <person name="Andreopoulos B."/>
            <person name="Lipzen A."/>
            <person name="Chen C."/>
            <person name="Yanf M."/>
            <person name="Daum C."/>
            <person name="Ng V."/>
            <person name="Clum A."/>
            <person name="Steindorff A."/>
            <person name="Ohm R."/>
            <person name="Martin F."/>
            <person name="Silar P."/>
            <person name="Natvig D."/>
            <person name="Lalanne C."/>
            <person name="Gautier V."/>
            <person name="Ament-velasquez S.L."/>
            <person name="Kruys A."/>
            <person name="Hutchinson M.I."/>
            <person name="Powell A.J."/>
            <person name="Barry K."/>
            <person name="Miller A.N."/>
            <person name="Grigoriev I.V."/>
            <person name="Debuchy R."/>
            <person name="Gladieux P."/>
            <person name="Thoren M.H."/>
            <person name="Johannesson H."/>
        </authorList>
    </citation>
    <scope>NUCLEOTIDE SEQUENCE</scope>
    <source>
        <strain evidence="4">SMH3391-2</strain>
    </source>
</reference>
<keyword evidence="1" id="KW-0833">Ubl conjugation pathway</keyword>
<accession>A0AA39X0L7</accession>
<keyword evidence="5" id="KW-1185">Reference proteome</keyword>
<evidence type="ECO:0000313" key="4">
    <source>
        <dbReference type="EMBL" id="KAK0624675.1"/>
    </source>
</evidence>
<dbReference type="InterPro" id="IPR016135">
    <property type="entry name" value="UBQ-conjugating_enzyme/RWD"/>
</dbReference>
<dbReference type="InterPro" id="IPR000608">
    <property type="entry name" value="UBC"/>
</dbReference>
<gene>
    <name evidence="4" type="ORF">B0T17DRAFT_507732</name>
</gene>
<evidence type="ECO:0000256" key="2">
    <source>
        <dbReference type="SAM" id="MobiDB-lite"/>
    </source>
</evidence>
<evidence type="ECO:0000313" key="5">
    <source>
        <dbReference type="Proteomes" id="UP001174934"/>
    </source>
</evidence>
<dbReference type="AlphaFoldDB" id="A0AA39X0L7"/>
<dbReference type="SUPFAM" id="SSF54495">
    <property type="entry name" value="UBC-like"/>
    <property type="match status" value="1"/>
</dbReference>
<evidence type="ECO:0000259" key="3">
    <source>
        <dbReference type="PROSITE" id="PS50127"/>
    </source>
</evidence>
<dbReference type="SMART" id="SM00212">
    <property type="entry name" value="UBCc"/>
    <property type="match status" value="1"/>
</dbReference>
<dbReference type="Proteomes" id="UP001174934">
    <property type="component" value="Unassembled WGS sequence"/>
</dbReference>
<organism evidence="4 5">
    <name type="scientific">Bombardia bombarda</name>
    <dbReference type="NCBI Taxonomy" id="252184"/>
    <lineage>
        <taxon>Eukaryota</taxon>
        <taxon>Fungi</taxon>
        <taxon>Dikarya</taxon>
        <taxon>Ascomycota</taxon>
        <taxon>Pezizomycotina</taxon>
        <taxon>Sordariomycetes</taxon>
        <taxon>Sordariomycetidae</taxon>
        <taxon>Sordariales</taxon>
        <taxon>Lasiosphaeriaceae</taxon>
        <taxon>Bombardia</taxon>
    </lineage>
</organism>
<dbReference type="Gene3D" id="3.10.110.10">
    <property type="entry name" value="Ubiquitin Conjugating Enzyme"/>
    <property type="match status" value="1"/>
</dbReference>
<dbReference type="EMBL" id="JAULSR010000003">
    <property type="protein sequence ID" value="KAK0624675.1"/>
    <property type="molecule type" value="Genomic_DNA"/>
</dbReference>
<dbReference type="Pfam" id="PF00179">
    <property type="entry name" value="UQ_con"/>
    <property type="match status" value="1"/>
</dbReference>
<dbReference type="CDD" id="cd23812">
    <property type="entry name" value="UBCc_ScPEX4-like"/>
    <property type="match status" value="1"/>
</dbReference>
<protein>
    <submittedName>
        <fullName evidence="4">Ubiquitin-conjugating enzyme/RWD-like protein</fullName>
    </submittedName>
</protein>
<proteinExistence type="predicted"/>
<name>A0AA39X0L7_9PEZI</name>
<evidence type="ECO:0000256" key="1">
    <source>
        <dbReference type="ARBA" id="ARBA00022786"/>
    </source>
</evidence>